<dbReference type="Proteomes" id="UP000663444">
    <property type="component" value="Chromosome"/>
</dbReference>
<protein>
    <submittedName>
        <fullName evidence="6">Chemotaxis protein</fullName>
    </submittedName>
</protein>
<evidence type="ECO:0000259" key="5">
    <source>
        <dbReference type="PROSITE" id="PS50111"/>
    </source>
</evidence>
<dbReference type="GO" id="GO:0006935">
    <property type="term" value="P:chemotaxis"/>
    <property type="evidence" value="ECO:0007669"/>
    <property type="project" value="InterPro"/>
</dbReference>
<proteinExistence type="inferred from homology"/>
<dbReference type="InterPro" id="IPR004089">
    <property type="entry name" value="MCPsignal_dom"/>
</dbReference>
<evidence type="ECO:0000256" key="3">
    <source>
        <dbReference type="PROSITE-ProRule" id="PRU00284"/>
    </source>
</evidence>
<dbReference type="PRINTS" id="PR00260">
    <property type="entry name" value="CHEMTRNSDUCR"/>
</dbReference>
<dbReference type="GO" id="GO:0004888">
    <property type="term" value="F:transmembrane signaling receptor activity"/>
    <property type="evidence" value="ECO:0007669"/>
    <property type="project" value="InterPro"/>
</dbReference>
<comment type="similarity">
    <text evidence="2">Belongs to the methyl-accepting chemotaxis (MCP) protein family.</text>
</comment>
<evidence type="ECO:0000313" key="6">
    <source>
        <dbReference type="EMBL" id="QRJ65425.1"/>
    </source>
</evidence>
<keyword evidence="4" id="KW-0472">Membrane</keyword>
<keyword evidence="1 3" id="KW-0807">Transducer</keyword>
<dbReference type="AlphaFoldDB" id="A0A974SRZ8"/>
<accession>A0A974SRZ8</accession>
<organism evidence="6 7">
    <name type="scientific">Azospira restricta</name>
    <dbReference type="NCBI Taxonomy" id="404405"/>
    <lineage>
        <taxon>Bacteria</taxon>
        <taxon>Pseudomonadati</taxon>
        <taxon>Pseudomonadota</taxon>
        <taxon>Betaproteobacteria</taxon>
        <taxon>Rhodocyclales</taxon>
        <taxon>Rhodocyclaceae</taxon>
        <taxon>Azospira</taxon>
    </lineage>
</organism>
<evidence type="ECO:0000256" key="2">
    <source>
        <dbReference type="ARBA" id="ARBA00029447"/>
    </source>
</evidence>
<feature type="transmembrane region" description="Helical" evidence="4">
    <location>
        <begin position="33"/>
        <end position="53"/>
    </location>
</feature>
<feature type="domain" description="Methyl-accepting transducer" evidence="5">
    <location>
        <begin position="154"/>
        <end position="327"/>
    </location>
</feature>
<gene>
    <name evidence="6" type="ORF">IWH25_08920</name>
</gene>
<dbReference type="GO" id="GO:0016020">
    <property type="term" value="C:membrane"/>
    <property type="evidence" value="ECO:0007669"/>
    <property type="project" value="InterPro"/>
</dbReference>
<dbReference type="InterPro" id="IPR004090">
    <property type="entry name" value="Chemotax_Me-accpt_rcpt"/>
</dbReference>
<reference evidence="6" key="1">
    <citation type="submission" date="2020-11" db="EMBL/GenBank/DDBJ databases">
        <title>Azospira restricta DSM 18626 genome sequence.</title>
        <authorList>
            <person name="Moe W.M."/>
        </authorList>
    </citation>
    <scope>NUCLEOTIDE SEQUENCE</scope>
    <source>
        <strain evidence="6">DSM 18626</strain>
    </source>
</reference>
<keyword evidence="4" id="KW-1133">Transmembrane helix</keyword>
<dbReference type="PROSITE" id="PS50111">
    <property type="entry name" value="CHEMOTAXIS_TRANSDUC_2"/>
    <property type="match status" value="1"/>
</dbReference>
<dbReference type="KEGG" id="ares:IWH25_08920"/>
<dbReference type="SUPFAM" id="SSF58104">
    <property type="entry name" value="Methyl-accepting chemotaxis protein (MCP) signaling domain"/>
    <property type="match status" value="1"/>
</dbReference>
<dbReference type="Pfam" id="PF00015">
    <property type="entry name" value="MCPsignal"/>
    <property type="match status" value="1"/>
</dbReference>
<evidence type="ECO:0000256" key="1">
    <source>
        <dbReference type="ARBA" id="ARBA00023224"/>
    </source>
</evidence>
<dbReference type="PANTHER" id="PTHR32089">
    <property type="entry name" value="METHYL-ACCEPTING CHEMOTAXIS PROTEIN MCPB"/>
    <property type="match status" value="1"/>
</dbReference>
<dbReference type="EMBL" id="CP064781">
    <property type="protein sequence ID" value="QRJ65425.1"/>
    <property type="molecule type" value="Genomic_DNA"/>
</dbReference>
<dbReference type="Gene3D" id="1.10.287.950">
    <property type="entry name" value="Methyl-accepting chemotaxis protein"/>
    <property type="match status" value="1"/>
</dbReference>
<dbReference type="PANTHER" id="PTHR32089:SF41">
    <property type="entry name" value="METHYL-ACCEPTING CHEMOTAXIS PROTEIN"/>
    <property type="match status" value="1"/>
</dbReference>
<evidence type="ECO:0000256" key="4">
    <source>
        <dbReference type="SAM" id="Phobius"/>
    </source>
</evidence>
<keyword evidence="7" id="KW-1185">Reference proteome</keyword>
<dbReference type="SMART" id="SM00283">
    <property type="entry name" value="MA"/>
    <property type="match status" value="1"/>
</dbReference>
<dbReference type="GO" id="GO:0007165">
    <property type="term" value="P:signal transduction"/>
    <property type="evidence" value="ECO:0007669"/>
    <property type="project" value="UniProtKB-KW"/>
</dbReference>
<keyword evidence="4" id="KW-0812">Transmembrane</keyword>
<sequence length="405" mass="43200">MSAGNRVRTFGVLWLAVVAGAAALLEPALRNGVFFGAVGLLLVGWLLIAGFAASAPGEVPAAAADIPEREALRETGQALVRCSDAFSAQFDTTRGELGRAQQIFSDAIAKLIGSFHAMSAQAQRQQELGLAIIRQHGTTVDADGKRVSDFELFARQTSETLRRFVDSVVENSKLAMELVEMTDRISSEMRQILGMLGEIDGISKQTNLLALNAAIEAARAGEAGRGFAVVADEVRDLSGRTSHFSQQIRGLMENMQRSIGDTEAAINKMAAQDMTFALQSKQDVEQAMHDVEDLNRSTSHTVTELNQIAAVMESSVNQAVVSLQFQDMVTQLISHVGNRLGELQSVVAELGGAGAAAGGRLQAEDLARLRGRLAQALATLDGVRHAEDNNPVKQQGFASGGVELF</sequence>
<name>A0A974SRZ8_9RHOO</name>
<evidence type="ECO:0000313" key="7">
    <source>
        <dbReference type="Proteomes" id="UP000663444"/>
    </source>
</evidence>